<dbReference type="Pfam" id="PF11228">
    <property type="entry name" value="DUF3027"/>
    <property type="match status" value="2"/>
</dbReference>
<organism evidence="2 3">
    <name type="scientific">Bifidobacterium bombi DSM 19703</name>
    <dbReference type="NCBI Taxonomy" id="1341695"/>
    <lineage>
        <taxon>Bacteria</taxon>
        <taxon>Bacillati</taxon>
        <taxon>Actinomycetota</taxon>
        <taxon>Actinomycetes</taxon>
        <taxon>Bifidobacteriales</taxon>
        <taxon>Bifidobacteriaceae</taxon>
        <taxon>Bifidobacterium</taxon>
    </lineage>
</organism>
<gene>
    <name evidence="2" type="ORF">BBOMB_0672</name>
</gene>
<dbReference type="Proteomes" id="UP000028730">
    <property type="component" value="Unassembled WGS sequence"/>
</dbReference>
<protein>
    <recommendedName>
        <fullName evidence="4">DUF3027 domain-containing protein</fullName>
    </recommendedName>
</protein>
<dbReference type="OrthoDB" id="3210158at2"/>
<dbReference type="AlphaFoldDB" id="A0A080N341"/>
<evidence type="ECO:0000313" key="2">
    <source>
        <dbReference type="EMBL" id="KFF31326.1"/>
    </source>
</evidence>
<evidence type="ECO:0000313" key="3">
    <source>
        <dbReference type="Proteomes" id="UP000028730"/>
    </source>
</evidence>
<evidence type="ECO:0000256" key="1">
    <source>
        <dbReference type="SAM" id="MobiDB-lite"/>
    </source>
</evidence>
<dbReference type="EMBL" id="ATLK01000001">
    <property type="protein sequence ID" value="KFF31326.1"/>
    <property type="molecule type" value="Genomic_DNA"/>
</dbReference>
<proteinExistence type="predicted"/>
<reference evidence="2 3" key="1">
    <citation type="journal article" date="2014" name="Appl. Environ. Microbiol.">
        <title>Genomic encyclopedia of type strains of the genus Bifidobacterium.</title>
        <authorList>
            <person name="Milani C."/>
            <person name="Lugli G.A."/>
            <person name="Duranti S."/>
            <person name="Turroni F."/>
            <person name="Bottacini F."/>
            <person name="Mangifesta M."/>
            <person name="Sanchez B."/>
            <person name="Viappiani A."/>
            <person name="Mancabelli L."/>
            <person name="Taminiau B."/>
            <person name="Delcenserie V."/>
            <person name="Barrangou R."/>
            <person name="Margolles A."/>
            <person name="van Sinderen D."/>
            <person name="Ventura M."/>
        </authorList>
    </citation>
    <scope>NUCLEOTIDE SEQUENCE [LARGE SCALE GENOMIC DNA]</scope>
    <source>
        <strain evidence="2 3">DSM 19703</strain>
    </source>
</reference>
<comment type="caution">
    <text evidence="2">The sequence shown here is derived from an EMBL/GenBank/DDBJ whole genome shotgun (WGS) entry which is preliminary data.</text>
</comment>
<feature type="compositionally biased region" description="Polar residues" evidence="1">
    <location>
        <begin position="179"/>
        <end position="192"/>
    </location>
</feature>
<dbReference type="STRING" id="1341695.BBOMB_0672"/>
<feature type="compositionally biased region" description="Basic and acidic residues" evidence="1">
    <location>
        <begin position="169"/>
        <end position="178"/>
    </location>
</feature>
<dbReference type="eggNOG" id="ENOG502ZBU7">
    <property type="taxonomic scope" value="Bacteria"/>
</dbReference>
<sequence>MPDNACKDGLDQEAFDEGRRLARTVALNCADEADQVGDFVQANGLLDGVTDFRFACRIRGYEGWQWAVTLYRDRELEKWTVNDSVLVATGKSLLAPKWVPWKDRITADDLSVTDSIGTDSDDPRMEEGYSQRTPPEEGSASIGNGITIDQKPIDAEGGDLPAGGDTADGDVRPSDKEQAPTQSAGSAQQVSDSADAKENCEDVDEVVEELLLSRRHVMSPLGRSETSKRWYQGQHGPKSLSTKTADGNVCSACGFYVPLTGELGDMFGVCANKWSPDDGRVVSMDHGCGEHSEIEQPEPSHLWIQTEPAYDDVHIDVVEKNRRNHHAQVELLERIAEEASQ</sequence>
<accession>A0A080N341</accession>
<evidence type="ECO:0008006" key="4">
    <source>
        <dbReference type="Google" id="ProtNLM"/>
    </source>
</evidence>
<dbReference type="InterPro" id="IPR021391">
    <property type="entry name" value="DUF3027"/>
</dbReference>
<keyword evidence="3" id="KW-1185">Reference proteome</keyword>
<name>A0A080N341_9BIFI</name>
<feature type="region of interest" description="Disordered" evidence="1">
    <location>
        <begin position="112"/>
        <end position="199"/>
    </location>
</feature>